<name>A0AA43U9Y8_9ACTN</name>
<comment type="caution">
    <text evidence="3">The sequence shown here is derived from an EMBL/GenBank/DDBJ whole genome shotgun (WGS) entry which is preliminary data.</text>
</comment>
<dbReference type="Proteomes" id="UP001168575">
    <property type="component" value="Unassembled WGS sequence"/>
</dbReference>
<protein>
    <submittedName>
        <fullName evidence="3">LPXTG cell wall anchor domain-containing protein</fullName>
    </submittedName>
</protein>
<dbReference type="AlphaFoldDB" id="A0AA43U9Y8"/>
<proteinExistence type="predicted"/>
<evidence type="ECO:0000256" key="2">
    <source>
        <dbReference type="SAM" id="SignalP"/>
    </source>
</evidence>
<gene>
    <name evidence="3" type="ORF">Q3982_02875</name>
</gene>
<feature type="transmembrane region" description="Helical" evidence="1">
    <location>
        <begin position="67"/>
        <end position="86"/>
    </location>
</feature>
<organism evidence="3 4">
    <name type="scientific">Phoenicibacter congonensis</name>
    <dbReference type="NCBI Taxonomy" id="1944646"/>
    <lineage>
        <taxon>Bacteria</taxon>
        <taxon>Bacillati</taxon>
        <taxon>Actinomycetota</taxon>
        <taxon>Coriobacteriia</taxon>
        <taxon>Eggerthellales</taxon>
        <taxon>Eggerthellaceae</taxon>
        <taxon>Phoenicibacter</taxon>
    </lineage>
</organism>
<feature type="transmembrane region" description="Helical" evidence="1">
    <location>
        <begin position="120"/>
        <end position="139"/>
    </location>
</feature>
<dbReference type="EMBL" id="JAUMVS010000032">
    <property type="protein sequence ID" value="MDO4841601.1"/>
    <property type="molecule type" value="Genomic_DNA"/>
</dbReference>
<keyword evidence="4" id="KW-1185">Reference proteome</keyword>
<reference evidence="3" key="1">
    <citation type="submission" date="2023-07" db="EMBL/GenBank/DDBJ databases">
        <title>Between Cages and Wild: Unraveling the Impact of Captivity on Animal Microbiomes and Antimicrobial Resistance.</title>
        <authorList>
            <person name="Schmartz G.P."/>
            <person name="Rehner J."/>
            <person name="Schuff M.J."/>
            <person name="Becker S.L."/>
            <person name="Kravczyk M."/>
            <person name="Gurevich A."/>
            <person name="Francke R."/>
            <person name="Mueller R."/>
            <person name="Keller V."/>
            <person name="Keller A."/>
        </authorList>
    </citation>
    <scope>NUCLEOTIDE SEQUENCE</scope>
    <source>
        <strain evidence="3">S12M_St_49</strain>
    </source>
</reference>
<dbReference type="NCBIfam" id="TIGR01167">
    <property type="entry name" value="LPXTG_anchor"/>
    <property type="match status" value="1"/>
</dbReference>
<sequence length="163" mass="16906">MNKLNFTCRIVFSTVVLAVMAVLVTFISTNVAMAAEVSDDCCVVVSQLQAVGIPASSVSALPETGDAIMLLVLGLLILMGGALYLIHLSRRSSSSSNLGAHAAHGSNSAKSDTKSLHRKMIIVGVIVVVMAGICFGLFAQRVTAIAEEPAPQTVSVETASFNA</sequence>
<evidence type="ECO:0000313" key="4">
    <source>
        <dbReference type="Proteomes" id="UP001168575"/>
    </source>
</evidence>
<evidence type="ECO:0000256" key="1">
    <source>
        <dbReference type="SAM" id="Phobius"/>
    </source>
</evidence>
<keyword evidence="2" id="KW-0732">Signal</keyword>
<keyword evidence="1" id="KW-1133">Transmembrane helix</keyword>
<keyword evidence="1" id="KW-0472">Membrane</keyword>
<keyword evidence="1" id="KW-0812">Transmembrane</keyword>
<accession>A0AA43U9Y8</accession>
<evidence type="ECO:0000313" key="3">
    <source>
        <dbReference type="EMBL" id="MDO4841601.1"/>
    </source>
</evidence>
<feature type="signal peptide" evidence="2">
    <location>
        <begin position="1"/>
        <end position="34"/>
    </location>
</feature>
<feature type="chain" id="PRO_5041245859" evidence="2">
    <location>
        <begin position="35"/>
        <end position="163"/>
    </location>
</feature>